<dbReference type="Pfam" id="PF00046">
    <property type="entry name" value="Homeodomain"/>
    <property type="match status" value="1"/>
</dbReference>
<protein>
    <recommendedName>
        <fullName evidence="4">Homeobox domain-containing protein</fullName>
    </recommendedName>
</protein>
<dbReference type="OrthoDB" id="6159439at2759"/>
<dbReference type="CDD" id="cd00086">
    <property type="entry name" value="homeodomain"/>
    <property type="match status" value="1"/>
</dbReference>
<keyword evidence="1 2" id="KW-0238">DNA-binding</keyword>
<dbReference type="GO" id="GO:0005634">
    <property type="term" value="C:nucleus"/>
    <property type="evidence" value="ECO:0007669"/>
    <property type="project" value="UniProtKB-SubCell"/>
</dbReference>
<keyword evidence="6" id="KW-1185">Reference proteome</keyword>
<gene>
    <name evidence="5" type="ORF">CVT25_004470</name>
</gene>
<dbReference type="InParanoid" id="A0A409X2H2"/>
<name>A0A409X2H2_PSICY</name>
<feature type="region of interest" description="Disordered" evidence="3">
    <location>
        <begin position="227"/>
        <end position="278"/>
    </location>
</feature>
<evidence type="ECO:0000256" key="3">
    <source>
        <dbReference type="SAM" id="MobiDB-lite"/>
    </source>
</evidence>
<keyword evidence="1 2" id="KW-0371">Homeobox</keyword>
<dbReference type="STRING" id="93625.A0A409X2H2"/>
<dbReference type="InterPro" id="IPR009057">
    <property type="entry name" value="Homeodomain-like_sf"/>
</dbReference>
<feature type="compositionally biased region" description="Basic and acidic residues" evidence="3">
    <location>
        <begin position="562"/>
        <end position="577"/>
    </location>
</feature>
<evidence type="ECO:0000256" key="1">
    <source>
        <dbReference type="PROSITE-ProRule" id="PRU00108"/>
    </source>
</evidence>
<sequence length="577" mass="63395">MSDSSSPSTTHNLSDTNITRYPPSTTSRPHTLLEEEERHSSTRLTREYREPLTVRLSPPPPPPSEPQVTAESSSARSSAYTTAHRTRTPSAATATPTATTSTIPRRRPRSRSTDLSPEQSMAKRMRRDSLAPLGRPDDHSSPSSDSQDDDADTEMDLGQLHRPEPLPQTSVPPKKKRTRTLTTPHQSAVLHSLLAQSRFPTTAMREEVGRSIGLSARKVQINRCDDLQNQRQKARRPRSQSDTPTIRPPQYGPFPSAAESLSISHGHRGFEERGLDPAHYARNVSPEHQQQPGSDELSVRLLGPGMPGAPVYVPQSYRHVRPPSGPGQPIDARYQEGYSFPRAMSPQPYGSPRMYPLPGARPATSQPSSWRERDPSRTLPPLESTRPASSNYGPPRMHAPGAHAYPPPLSRPSFIPPRSISPEPRFAHHPPEPAPRQARNLPPPFTLQPSPQWDEASYVPRPSSSAWSRPEPRSTRGRSTSPVAIRREHKGSLTEASDAYYLAEHPALLHSSSPRSIPPSSTPPSRSGRYDPVRATYVPFSTPTVSPAVSPARTAGGGANASDERADRNASPVHEDR</sequence>
<dbReference type="Proteomes" id="UP000283269">
    <property type="component" value="Unassembled WGS sequence"/>
</dbReference>
<accession>A0A409X2H2</accession>
<feature type="compositionally biased region" description="Acidic residues" evidence="3">
    <location>
        <begin position="146"/>
        <end position="155"/>
    </location>
</feature>
<feature type="compositionally biased region" description="Basic and acidic residues" evidence="3">
    <location>
        <begin position="31"/>
        <end position="52"/>
    </location>
</feature>
<dbReference type="GO" id="GO:1990837">
    <property type="term" value="F:sequence-specific double-stranded DNA binding"/>
    <property type="evidence" value="ECO:0007669"/>
    <property type="project" value="TreeGrafter"/>
</dbReference>
<feature type="compositionally biased region" description="Polar residues" evidence="3">
    <location>
        <begin position="1"/>
        <end position="29"/>
    </location>
</feature>
<dbReference type="InterPro" id="IPR001356">
    <property type="entry name" value="HD"/>
</dbReference>
<dbReference type="Gene3D" id="1.10.10.60">
    <property type="entry name" value="Homeodomain-like"/>
    <property type="match status" value="1"/>
</dbReference>
<organism evidence="5 6">
    <name type="scientific">Psilocybe cyanescens</name>
    <dbReference type="NCBI Taxonomy" id="93625"/>
    <lineage>
        <taxon>Eukaryota</taxon>
        <taxon>Fungi</taxon>
        <taxon>Dikarya</taxon>
        <taxon>Basidiomycota</taxon>
        <taxon>Agaricomycotina</taxon>
        <taxon>Agaricomycetes</taxon>
        <taxon>Agaricomycetidae</taxon>
        <taxon>Agaricales</taxon>
        <taxon>Agaricineae</taxon>
        <taxon>Strophariaceae</taxon>
        <taxon>Psilocybe</taxon>
    </lineage>
</organism>
<feature type="domain" description="Homeobox" evidence="4">
    <location>
        <begin position="173"/>
        <end position="233"/>
    </location>
</feature>
<dbReference type="PROSITE" id="PS50071">
    <property type="entry name" value="HOMEOBOX_2"/>
    <property type="match status" value="1"/>
</dbReference>
<evidence type="ECO:0000259" key="4">
    <source>
        <dbReference type="PROSITE" id="PS50071"/>
    </source>
</evidence>
<proteinExistence type="predicted"/>
<evidence type="ECO:0000256" key="2">
    <source>
        <dbReference type="RuleBase" id="RU000682"/>
    </source>
</evidence>
<feature type="compositionally biased region" description="Low complexity" evidence="3">
    <location>
        <begin position="69"/>
        <end position="103"/>
    </location>
</feature>
<evidence type="ECO:0000313" key="6">
    <source>
        <dbReference type="Proteomes" id="UP000283269"/>
    </source>
</evidence>
<comment type="caution">
    <text evidence="5">The sequence shown here is derived from an EMBL/GenBank/DDBJ whole genome shotgun (WGS) entry which is preliminary data.</text>
</comment>
<dbReference type="InterPro" id="IPR052631">
    <property type="entry name" value="Paired_homeobox_Bicoid"/>
</dbReference>
<dbReference type="EMBL" id="NHYD01002781">
    <property type="protein sequence ID" value="PPQ84958.1"/>
    <property type="molecule type" value="Genomic_DNA"/>
</dbReference>
<dbReference type="AlphaFoldDB" id="A0A409X2H2"/>
<feature type="region of interest" description="Disordered" evidence="3">
    <location>
        <begin position="313"/>
        <end position="577"/>
    </location>
</feature>
<dbReference type="PANTHER" id="PTHR46255:SF3">
    <property type="entry name" value="HOMEOBOX DOMAIN-CONTAINING PROTEIN"/>
    <property type="match status" value="1"/>
</dbReference>
<feature type="compositionally biased region" description="Low complexity" evidence="3">
    <location>
        <begin position="411"/>
        <end position="424"/>
    </location>
</feature>
<evidence type="ECO:0000313" key="5">
    <source>
        <dbReference type="EMBL" id="PPQ84958.1"/>
    </source>
</evidence>
<reference evidence="5 6" key="1">
    <citation type="journal article" date="2018" name="Evol. Lett.">
        <title>Horizontal gene cluster transfer increased hallucinogenic mushroom diversity.</title>
        <authorList>
            <person name="Reynolds H.T."/>
            <person name="Vijayakumar V."/>
            <person name="Gluck-Thaler E."/>
            <person name="Korotkin H.B."/>
            <person name="Matheny P.B."/>
            <person name="Slot J.C."/>
        </authorList>
    </citation>
    <scope>NUCLEOTIDE SEQUENCE [LARGE SCALE GENOMIC DNA]</scope>
    <source>
        <strain evidence="5 6">2631</strain>
    </source>
</reference>
<feature type="region of interest" description="Disordered" evidence="3">
    <location>
        <begin position="284"/>
        <end position="303"/>
    </location>
</feature>
<dbReference type="PANTHER" id="PTHR46255">
    <property type="entry name" value="SHORT STATURE HOMEOBOX"/>
    <property type="match status" value="1"/>
</dbReference>
<keyword evidence="1 2" id="KW-0539">Nucleus</keyword>
<feature type="region of interest" description="Disordered" evidence="3">
    <location>
        <begin position="1"/>
        <end position="189"/>
    </location>
</feature>
<feature type="DNA-binding region" description="Homeobox" evidence="1">
    <location>
        <begin position="175"/>
        <end position="234"/>
    </location>
</feature>
<dbReference type="SMART" id="SM00389">
    <property type="entry name" value="HOX"/>
    <property type="match status" value="1"/>
</dbReference>
<comment type="subcellular location">
    <subcellularLocation>
        <location evidence="1 2">Nucleus</location>
    </subcellularLocation>
</comment>
<dbReference type="SUPFAM" id="SSF46689">
    <property type="entry name" value="Homeodomain-like"/>
    <property type="match status" value="1"/>
</dbReference>
<dbReference type="GO" id="GO:0000981">
    <property type="term" value="F:DNA-binding transcription factor activity, RNA polymerase II-specific"/>
    <property type="evidence" value="ECO:0007669"/>
    <property type="project" value="TreeGrafter"/>
</dbReference>